<keyword evidence="1" id="KW-0963">Cytoplasm</keyword>
<reference evidence="9" key="1">
    <citation type="submission" date="2020-11" db="EMBL/GenBank/DDBJ databases">
        <authorList>
            <person name="Tran Van P."/>
        </authorList>
    </citation>
    <scope>NUCLEOTIDE SEQUENCE</scope>
</reference>
<dbReference type="PROSITE" id="PS51194">
    <property type="entry name" value="HELICASE_CTER"/>
    <property type="match status" value="1"/>
</dbReference>
<dbReference type="GO" id="GO:0006281">
    <property type="term" value="P:DNA repair"/>
    <property type="evidence" value="ECO:0007669"/>
    <property type="project" value="UniProtKB-KW"/>
</dbReference>
<dbReference type="GO" id="GO:0005524">
    <property type="term" value="F:ATP binding"/>
    <property type="evidence" value="ECO:0007669"/>
    <property type="project" value="UniProtKB-KW"/>
</dbReference>
<dbReference type="SMART" id="SM01058">
    <property type="entry name" value="CarD_TRCF"/>
    <property type="match status" value="1"/>
</dbReference>
<dbReference type="Gene3D" id="3.30.2060.10">
    <property type="entry name" value="Penicillin-binding protein 1b domain"/>
    <property type="match status" value="1"/>
</dbReference>
<dbReference type="Gene3D" id="3.40.50.300">
    <property type="entry name" value="P-loop containing nucleotide triphosphate hydrolases"/>
    <property type="match status" value="3"/>
</dbReference>
<dbReference type="AlphaFoldDB" id="A0A7R8ZWL8"/>
<dbReference type="GO" id="GO:0003678">
    <property type="term" value="F:DNA helicase activity"/>
    <property type="evidence" value="ECO:0007669"/>
    <property type="project" value="TreeGrafter"/>
</dbReference>
<dbReference type="PANTHER" id="PTHR47964:SF1">
    <property type="entry name" value="ATP-DEPENDENT DNA HELICASE HOMOLOG RECG, CHLOROPLASTIC"/>
    <property type="match status" value="1"/>
</dbReference>
<accession>A0A7R8ZWL8</accession>
<name>A0A7R8ZWL8_9CRUS</name>
<keyword evidence="7" id="KW-0238">DNA-binding</keyword>
<protein>
    <submittedName>
        <fullName evidence="9">Uncharacterized protein</fullName>
    </submittedName>
</protein>
<keyword evidence="8" id="KW-0234">DNA repair</keyword>
<dbReference type="Pfam" id="PF17757">
    <property type="entry name" value="UvrB_inter"/>
    <property type="match status" value="1"/>
</dbReference>
<dbReference type="OrthoDB" id="5567at2759"/>
<feature type="non-terminal residue" evidence="9">
    <location>
        <position position="813"/>
    </location>
</feature>
<dbReference type="InterPro" id="IPR001650">
    <property type="entry name" value="Helicase_C-like"/>
</dbReference>
<evidence type="ECO:0000256" key="7">
    <source>
        <dbReference type="ARBA" id="ARBA00023125"/>
    </source>
</evidence>
<dbReference type="InterPro" id="IPR014001">
    <property type="entry name" value="Helicase_ATP-bd"/>
</dbReference>
<dbReference type="GO" id="GO:0016787">
    <property type="term" value="F:hydrolase activity"/>
    <property type="evidence" value="ECO:0007669"/>
    <property type="project" value="UniProtKB-KW"/>
</dbReference>
<dbReference type="Pfam" id="PF00270">
    <property type="entry name" value="DEAD"/>
    <property type="match status" value="1"/>
</dbReference>
<dbReference type="PROSITE" id="PS51192">
    <property type="entry name" value="HELICASE_ATP_BIND_1"/>
    <property type="match status" value="1"/>
</dbReference>
<dbReference type="GO" id="GO:0003677">
    <property type="term" value="F:DNA binding"/>
    <property type="evidence" value="ECO:0007669"/>
    <property type="project" value="UniProtKB-KW"/>
</dbReference>
<dbReference type="Gene3D" id="3.40.50.11180">
    <property type="match status" value="1"/>
</dbReference>
<dbReference type="InterPro" id="IPR003711">
    <property type="entry name" value="CarD-like/TRCF_RID"/>
</dbReference>
<dbReference type="Pfam" id="PF00271">
    <property type="entry name" value="Helicase_C"/>
    <property type="match status" value="1"/>
</dbReference>
<evidence type="ECO:0000256" key="8">
    <source>
        <dbReference type="ARBA" id="ARBA00023204"/>
    </source>
</evidence>
<keyword evidence="5" id="KW-0347">Helicase</keyword>
<proteinExistence type="predicted"/>
<keyword evidence="2" id="KW-0547">Nucleotide-binding</keyword>
<dbReference type="InterPro" id="IPR036101">
    <property type="entry name" value="CarD-like/TRCF_RID_sf"/>
</dbReference>
<organism evidence="9">
    <name type="scientific">Cyprideis torosa</name>
    <dbReference type="NCBI Taxonomy" id="163714"/>
    <lineage>
        <taxon>Eukaryota</taxon>
        <taxon>Metazoa</taxon>
        <taxon>Ecdysozoa</taxon>
        <taxon>Arthropoda</taxon>
        <taxon>Crustacea</taxon>
        <taxon>Oligostraca</taxon>
        <taxon>Ostracoda</taxon>
        <taxon>Podocopa</taxon>
        <taxon>Podocopida</taxon>
        <taxon>Cytherocopina</taxon>
        <taxon>Cytheroidea</taxon>
        <taxon>Cytherideidae</taxon>
        <taxon>Cyprideis</taxon>
    </lineage>
</organism>
<dbReference type="SUPFAM" id="SSF141259">
    <property type="entry name" value="CarD-like"/>
    <property type="match status" value="1"/>
</dbReference>
<feature type="non-terminal residue" evidence="9">
    <location>
        <position position="1"/>
    </location>
</feature>
<evidence type="ECO:0000256" key="3">
    <source>
        <dbReference type="ARBA" id="ARBA00022763"/>
    </source>
</evidence>
<sequence length="813" mass="93434">LKEFGVEVDYINRFRSAKEKTEIYKNLESGKIDLIIGTHAILNKKIKFKDLGLLIIDEEQKFGVSAKEKLRNLAVNVDTLTLTATPIPRTLQFSLMAARDLSIMRTPPPNRQPIHTERRVFNEALIREAIYYEINRGGQVFFVHNRVKTLADITSMIKKLCPDVDISMAHGQMEADKLEKTLVGFIEGKFDVLVCTNIIETGLDIPNANTMIINNANQFGMADLQEGKKMHLIYTEELSKLSSLINKDKNTNILLSGAAGSSECFLIAAISQKQDSAHILIANDKEQAAYFQNTIDNLLINKKAYFFPDSFKRPMMMEEVNATNALQRTETINKFNIRKGKNVVLVTYPEAIFEKVVDPTILDKNKIEIEVNESLDVDTAIEVLVEFGFNRTEFVYEPGHFSIRGGIIDVFSYGNEWPYRIELFDDIVESIRTFNPTNQLSIRQIRKVNIIPDVNSKFKSEEKVSLFNVCDKNTVFWIQEEDLLLDKLQLAFEKSKDYIENLKIHTEIEYQEKLDERSFLYPKDVINQLSEFTKVFLSKGTVFKKEHEVKTQIKPQPAFNKNFNLLIEDLQKSEKEGFDIYIFSDNARQLERFYNIFEDLEANIKFKGIGVAIHEGFVDVDNRVLCYTDHQIFERFHRYKIREGFTKDQAMNLKMLRELVPGDYVTHIDHGVGKYSGLEKIDINGHIQESVRLIYLNNDVLYVSINSLHKISKYVGKDGTAPKLSKIGGDAWKNLKRKTKSKVKDIANELIKLYAKRKASKGFAFPPDGYLQNELEASFIYEDTPDQFTTTQEVKEDMSKPYPMDRLICGDVG</sequence>
<dbReference type="InterPro" id="IPR027417">
    <property type="entry name" value="P-loop_NTPase"/>
</dbReference>
<evidence type="ECO:0000313" key="9">
    <source>
        <dbReference type="EMBL" id="CAD7234447.1"/>
    </source>
</evidence>
<evidence type="ECO:0000256" key="1">
    <source>
        <dbReference type="ARBA" id="ARBA00022490"/>
    </source>
</evidence>
<evidence type="ECO:0000256" key="5">
    <source>
        <dbReference type="ARBA" id="ARBA00022806"/>
    </source>
</evidence>
<dbReference type="EMBL" id="OB668732">
    <property type="protein sequence ID" value="CAD7234447.1"/>
    <property type="molecule type" value="Genomic_DNA"/>
</dbReference>
<dbReference type="Pfam" id="PF02559">
    <property type="entry name" value="CarD_TRCF_RID"/>
    <property type="match status" value="1"/>
</dbReference>
<evidence type="ECO:0000256" key="6">
    <source>
        <dbReference type="ARBA" id="ARBA00022840"/>
    </source>
</evidence>
<dbReference type="InterPro" id="IPR011545">
    <property type="entry name" value="DEAD/DEAH_box_helicase_dom"/>
</dbReference>
<evidence type="ECO:0000256" key="4">
    <source>
        <dbReference type="ARBA" id="ARBA00022801"/>
    </source>
</evidence>
<dbReference type="PANTHER" id="PTHR47964">
    <property type="entry name" value="ATP-DEPENDENT DNA HELICASE HOMOLOG RECG, CHLOROPLASTIC"/>
    <property type="match status" value="1"/>
</dbReference>
<evidence type="ECO:0000256" key="2">
    <source>
        <dbReference type="ARBA" id="ARBA00022741"/>
    </source>
</evidence>
<gene>
    <name evidence="9" type="ORF">CTOB1V02_LOCUS12263</name>
</gene>
<keyword evidence="3" id="KW-0227">DNA damage</keyword>
<dbReference type="InterPro" id="IPR047112">
    <property type="entry name" value="RecG/Mfd"/>
</dbReference>
<keyword evidence="4" id="KW-0378">Hydrolase</keyword>
<dbReference type="SMART" id="SM00490">
    <property type="entry name" value="HELICc"/>
    <property type="match status" value="1"/>
</dbReference>
<dbReference type="SUPFAM" id="SSF52540">
    <property type="entry name" value="P-loop containing nucleoside triphosphate hydrolases"/>
    <property type="match status" value="3"/>
</dbReference>
<dbReference type="Gene3D" id="2.40.10.170">
    <property type="match status" value="1"/>
</dbReference>
<keyword evidence="6" id="KW-0067">ATP-binding</keyword>
<dbReference type="InterPro" id="IPR041471">
    <property type="entry name" value="UvrB_inter"/>
</dbReference>